<evidence type="ECO:0000313" key="5">
    <source>
        <dbReference type="EMBL" id="SPD02711.1"/>
    </source>
</evidence>
<dbReference type="Gene3D" id="3.60.10.10">
    <property type="entry name" value="Endonuclease/exonuclease/phosphatase"/>
    <property type="match status" value="1"/>
</dbReference>
<feature type="compositionally biased region" description="Acidic residues" evidence="2">
    <location>
        <begin position="16"/>
        <end position="27"/>
    </location>
</feature>
<keyword evidence="3" id="KW-0472">Membrane</keyword>
<dbReference type="EMBL" id="OIVN01002335">
    <property type="protein sequence ID" value="SPD02711.1"/>
    <property type="molecule type" value="Genomic_DNA"/>
</dbReference>
<feature type="coiled-coil region" evidence="1">
    <location>
        <begin position="1002"/>
        <end position="1029"/>
    </location>
</feature>
<dbReference type="InterPro" id="IPR043502">
    <property type="entry name" value="DNA/RNA_pol_sf"/>
</dbReference>
<feature type="region of interest" description="Disordered" evidence="2">
    <location>
        <begin position="1"/>
        <end position="27"/>
    </location>
</feature>
<evidence type="ECO:0000256" key="1">
    <source>
        <dbReference type="SAM" id="Coils"/>
    </source>
</evidence>
<dbReference type="Pfam" id="PF00078">
    <property type="entry name" value="RVT_1"/>
    <property type="match status" value="1"/>
</dbReference>
<dbReference type="InterPro" id="IPR005135">
    <property type="entry name" value="Endo/exonuclease/phosphatase"/>
</dbReference>
<evidence type="ECO:0000259" key="4">
    <source>
        <dbReference type="PROSITE" id="PS50878"/>
    </source>
</evidence>
<gene>
    <name evidence="5" type="ORF">FSB_LOCUS30593</name>
</gene>
<feature type="region of interest" description="Disordered" evidence="2">
    <location>
        <begin position="611"/>
        <end position="650"/>
    </location>
</feature>
<dbReference type="Pfam" id="PF14392">
    <property type="entry name" value="zf-CCHC_4"/>
    <property type="match status" value="1"/>
</dbReference>
<feature type="compositionally biased region" description="Polar residues" evidence="2">
    <location>
        <begin position="634"/>
        <end position="645"/>
    </location>
</feature>
<dbReference type="InterPro" id="IPR000477">
    <property type="entry name" value="RT_dom"/>
</dbReference>
<accession>A0A2N9GTN6</accession>
<feature type="compositionally biased region" description="Low complexity" evidence="2">
    <location>
        <begin position="611"/>
        <end position="621"/>
    </location>
</feature>
<reference evidence="5" key="1">
    <citation type="submission" date="2018-02" db="EMBL/GenBank/DDBJ databases">
        <authorList>
            <person name="Cohen D.B."/>
            <person name="Kent A.D."/>
        </authorList>
    </citation>
    <scope>NUCLEOTIDE SEQUENCE</scope>
</reference>
<protein>
    <recommendedName>
        <fullName evidence="4">Reverse transcriptase domain-containing protein</fullName>
    </recommendedName>
</protein>
<dbReference type="Pfam" id="PF13966">
    <property type="entry name" value="zf-RVT"/>
    <property type="match status" value="1"/>
</dbReference>
<dbReference type="InterPro" id="IPR025836">
    <property type="entry name" value="Zn_knuckle_CX2CX4HX4C"/>
</dbReference>
<dbReference type="SUPFAM" id="SSF56672">
    <property type="entry name" value="DNA/RNA polymerases"/>
    <property type="match status" value="1"/>
</dbReference>
<dbReference type="PANTHER" id="PTHR33116">
    <property type="entry name" value="REVERSE TRANSCRIPTASE ZINC-BINDING DOMAIN-CONTAINING PROTEIN-RELATED-RELATED"/>
    <property type="match status" value="1"/>
</dbReference>
<feature type="domain" description="Reverse transcriptase" evidence="4">
    <location>
        <begin position="1190"/>
        <end position="1472"/>
    </location>
</feature>
<dbReference type="PROSITE" id="PS50878">
    <property type="entry name" value="RT_POL"/>
    <property type="match status" value="1"/>
</dbReference>
<keyword evidence="3" id="KW-1133">Transmembrane helix</keyword>
<evidence type="ECO:0000256" key="3">
    <source>
        <dbReference type="SAM" id="Phobius"/>
    </source>
</evidence>
<sequence>MDRNIQEREFGWTDSSESDQSEEVYDGDLDMEESSDEDLDLHAPLARHGPIIRANPSELAIQREYWHMCAIAFLLDYRKFSVAHLQHTINNAWRIRGNVNVVGRDSRYFILHFDVLDDLLYICGEGPWAVDGALLVMERWRPNLVIHGLQLNYVSLWVQLHGLPLEYQYPELAMQMGQIMGTYERIDWDAAVPRNIRFMRIRVRMDPWLPLIAGFMLRMDNGDRVWIQCRYERIHKVCTKCGLIGHTRTQCTYIMADIEHLLHRQRQRIQREFQVQYGFDPLEPHFVNELRAFYNRPHRQNTQIRFGTLARDTGYRQRQHQQGGAPPPQPNPFPPTLNRDDDPLHVPNPGTASPNHVPETQEGEHATTELNTEAHFDAATAPFNQVGTNENFNLPQWQPPENSNLRWIRIEDEEPFLTNANMIVLGNEDPPPVANNMQEFHFTVTMVSNDFPEGATTSLEATPNTIVQHIEPCNVDSSKSLDDQQSSSLIQRMNRDEFRFEAGEPSQTALECQEEEAIDSHRTILQAATCETGHAALTLTWLQDSTGIDLHQFSRPTNLSLQSPLSLLQPNCPGPPHSTNQPMIAHMEHTNRPNPTIDHVQTQSSNLIFTLDSSSSTSSDSLPPPTMSPSTHSGNPITSSQSSHNPRPKKRFRKEFGCLGRNLRQRLFCGLFSRAAAEEQHQWDIDSIMVVEDRFAQLDMANGSAHPITSYSSQSDGGLGNASTVHHGKKIAQECKPDFYFLLETRLKGGDGQKTLSSWGFEKNFEVPRVGLSGGLALGWNSPWEVSILVSNQFLIHTEITNSQGVFCSITFIYGHPVLSHRKYIWEELESIAKHAHPKWLCIGDFNQVLAEEDKFSFTPTSLQGNLDLLQTLSNVSLIPIESKGLSHTWMNKRQADQFIMEKLDRAFGSADWLDTYPHCLVRNLPILCSDHGPILLDTECRPPYKSRPFRFEWMWTSHQDCASIVHESWNTNIHTGSHAFCLTRKIDSIRKTFRQWNKTNFGRVEKTIQDKKEELRSIQEQLKSIEDVKLEREVREQLEDLLHREEVLWAQKAKVNWDINGDRNTRYFQAMVKKRRRSNRIIQIKNDNDQWITEPTDIEQCFQQYFHKLYEHPQNEPQDIMAQISTLSLPTLSDFQAAQLNLPILEEEIILAVNQLGPLKTPGPDGIPAAFYQKFWSTVRMDIINMVKAFFHSGFMLKSLNHTFITLIPKVPNPEKVTQFRPIALCNVTYKIISKILVNRLKPFMDSLITPFQNAFIQGRQITDNIILAQEFFEYLKKKRKGKWGFAALKLDMNKAYDRINWNFLIAVLKRMGFSQSWVTWITQCVTTVSYSILINGSPSNSFVPARGLRQGDPLSPYLFLFCANVLSCALLKQETSSHLKGIKIGRANQPLSHLLFADDSFLFFKNDKISPITLQNTLAWYCCISGQSINLDKSELYCSPNMVEQEKTNLAILLGVKLVSNPGKYLGINFKLRGNRISDFQDLITKVSYKLQGWKAKLLSQAGRLTLINSVLHSLPIYTFSVFKAPQAVCKKLDSIVNAFWWGHDPNHKKLHMTNWDTVTKPKKEGGLGVKKFGLMNQALLAKQYWRICSNPNLLLTKTLKAKYSPQQDLHLHKPKKHSSWIWKSIMEPPHPILTQGTWKVGRGHDIPITHPMWFHSRQGSSNLVNPQVTKVADLINQDTATWKSDVVMQMYDTNIANKILALPLPKFQTQSTRDQIIWPKSTTGDYQVKKAYALLHQDQPQNIIRTRSAITLPKKIWQNLWRLKLPNKLLTFTWKLLHQALPVKTELNHRGVQCDATCILCSTQEETLNHLFLQCTFARAVWLGMGINTSSLMESNTTLAMWIINMLESYQATQTNFESSSLVITTTWCLWFHRNQIIFEGKHPNPSEVLLTIQSLMNRYKQIQLPSMPTSSSQRNTRTYTPFPVDWQLIILTASVGSKNKNWHGICYIGKNRLGQTLFLGCQSVRIGDSTMAKLAAIREASSLASSLGFRSFIIFTDLKGIEAMWTNNKKINWQLTTIFEDLKCIQQSYGLQMYLKSVPHIIISEATAQATQASRHFLNFVHSMLRMFCFLCFLVASCFFCSALYQKKSLIT</sequence>
<dbReference type="InterPro" id="IPR025558">
    <property type="entry name" value="DUF4283"/>
</dbReference>
<dbReference type="PANTHER" id="PTHR33116:SF86">
    <property type="entry name" value="REVERSE TRANSCRIPTASE DOMAIN-CONTAINING PROTEIN"/>
    <property type="match status" value="1"/>
</dbReference>
<feature type="region of interest" description="Disordered" evidence="2">
    <location>
        <begin position="313"/>
        <end position="366"/>
    </location>
</feature>
<feature type="compositionally biased region" description="Pro residues" evidence="2">
    <location>
        <begin position="325"/>
        <end position="335"/>
    </location>
</feature>
<dbReference type="InterPro" id="IPR036691">
    <property type="entry name" value="Endo/exonu/phosph_ase_sf"/>
</dbReference>
<dbReference type="Pfam" id="PF14111">
    <property type="entry name" value="DUF4283"/>
    <property type="match status" value="1"/>
</dbReference>
<organism evidence="5">
    <name type="scientific">Fagus sylvatica</name>
    <name type="common">Beechnut</name>
    <dbReference type="NCBI Taxonomy" id="28930"/>
    <lineage>
        <taxon>Eukaryota</taxon>
        <taxon>Viridiplantae</taxon>
        <taxon>Streptophyta</taxon>
        <taxon>Embryophyta</taxon>
        <taxon>Tracheophyta</taxon>
        <taxon>Spermatophyta</taxon>
        <taxon>Magnoliopsida</taxon>
        <taxon>eudicotyledons</taxon>
        <taxon>Gunneridae</taxon>
        <taxon>Pentapetalae</taxon>
        <taxon>rosids</taxon>
        <taxon>fabids</taxon>
        <taxon>Fagales</taxon>
        <taxon>Fagaceae</taxon>
        <taxon>Fagus</taxon>
    </lineage>
</organism>
<dbReference type="CDD" id="cd01650">
    <property type="entry name" value="RT_nLTR_like"/>
    <property type="match status" value="1"/>
</dbReference>
<evidence type="ECO:0000256" key="2">
    <source>
        <dbReference type="SAM" id="MobiDB-lite"/>
    </source>
</evidence>
<dbReference type="Pfam" id="PF03372">
    <property type="entry name" value="Exo_endo_phos"/>
    <property type="match status" value="1"/>
</dbReference>
<dbReference type="SUPFAM" id="SSF56219">
    <property type="entry name" value="DNase I-like"/>
    <property type="match status" value="1"/>
</dbReference>
<proteinExistence type="predicted"/>
<dbReference type="GO" id="GO:0003824">
    <property type="term" value="F:catalytic activity"/>
    <property type="evidence" value="ECO:0007669"/>
    <property type="project" value="InterPro"/>
</dbReference>
<keyword evidence="3" id="KW-0812">Transmembrane</keyword>
<keyword evidence="1" id="KW-0175">Coiled coil</keyword>
<dbReference type="InterPro" id="IPR026960">
    <property type="entry name" value="RVT-Znf"/>
</dbReference>
<name>A0A2N9GTN6_FAGSY</name>
<feature type="compositionally biased region" description="Basic and acidic residues" evidence="2">
    <location>
        <begin position="1"/>
        <end position="11"/>
    </location>
</feature>
<feature type="transmembrane region" description="Helical" evidence="3">
    <location>
        <begin position="2068"/>
        <end position="2089"/>
    </location>
</feature>